<organism evidence="8 9">
    <name type="scientific">Saliphagus infecundisoli</name>
    <dbReference type="NCBI Taxonomy" id="1849069"/>
    <lineage>
        <taxon>Archaea</taxon>
        <taxon>Methanobacteriati</taxon>
        <taxon>Methanobacteriota</taxon>
        <taxon>Stenosarchaea group</taxon>
        <taxon>Halobacteria</taxon>
        <taxon>Halobacteriales</taxon>
        <taxon>Natrialbaceae</taxon>
        <taxon>Saliphagus</taxon>
    </lineage>
</organism>
<keyword evidence="9" id="KW-1185">Reference proteome</keyword>
<dbReference type="PANTHER" id="PTHR43124:SF3">
    <property type="entry name" value="CHLORAMPHENICOL EFFLUX PUMP RV0191"/>
    <property type="match status" value="1"/>
</dbReference>
<dbReference type="PROSITE" id="PS50850">
    <property type="entry name" value="MFS"/>
    <property type="match status" value="1"/>
</dbReference>
<sequence>MAAARESTPIQWRSSTVQVVLASSLLAPLGVPLLSPALPVIRDAFAISDTEVSLLVSGYFVAGIVLSPLIGMVEDRVGRRRVLVTSLFVFALSGSAIVFVPDFTTLLAIRLLQGIAAAGIFITTVTIISETFEDVQRNTVLGINTATLSIAAAVYPVLGGVLAGIAWNAPFLMYLAGLPVGLFALCALEDPPNAQKTRGIAYLREVIDILETGDTLALYTATLLAEVLMFGAIITTLPLFLTES</sequence>
<dbReference type="InterPro" id="IPR050189">
    <property type="entry name" value="MFS_Efflux_Transporters"/>
</dbReference>
<feature type="transmembrane region" description="Helical" evidence="6">
    <location>
        <begin position="107"/>
        <end position="128"/>
    </location>
</feature>
<evidence type="ECO:0000313" key="9">
    <source>
        <dbReference type="Proteomes" id="UP001595925"/>
    </source>
</evidence>
<dbReference type="SUPFAM" id="SSF103473">
    <property type="entry name" value="MFS general substrate transporter"/>
    <property type="match status" value="1"/>
</dbReference>
<dbReference type="GO" id="GO:0005886">
    <property type="term" value="C:plasma membrane"/>
    <property type="evidence" value="ECO:0007669"/>
    <property type="project" value="UniProtKB-SubCell"/>
</dbReference>
<name>A0ABD5Q9A4_9EURY</name>
<evidence type="ECO:0000256" key="3">
    <source>
        <dbReference type="ARBA" id="ARBA00022692"/>
    </source>
</evidence>
<comment type="subcellular location">
    <subcellularLocation>
        <location evidence="1">Cell membrane</location>
        <topology evidence="1">Multi-pass membrane protein</topology>
    </subcellularLocation>
</comment>
<feature type="transmembrane region" description="Helical" evidence="6">
    <location>
        <begin position="140"/>
        <end position="165"/>
    </location>
</feature>
<protein>
    <submittedName>
        <fullName evidence="8">MFS transporter</fullName>
    </submittedName>
</protein>
<dbReference type="Gene3D" id="1.20.1250.20">
    <property type="entry name" value="MFS general substrate transporter like domains"/>
    <property type="match status" value="1"/>
</dbReference>
<evidence type="ECO:0000256" key="2">
    <source>
        <dbReference type="ARBA" id="ARBA00022475"/>
    </source>
</evidence>
<evidence type="ECO:0000256" key="4">
    <source>
        <dbReference type="ARBA" id="ARBA00022989"/>
    </source>
</evidence>
<dbReference type="Proteomes" id="UP001595925">
    <property type="component" value="Unassembled WGS sequence"/>
</dbReference>
<feature type="domain" description="Major facilitator superfamily (MFS) profile" evidence="7">
    <location>
        <begin position="16"/>
        <end position="244"/>
    </location>
</feature>
<keyword evidence="3 6" id="KW-0812">Transmembrane</keyword>
<dbReference type="InterPro" id="IPR020846">
    <property type="entry name" value="MFS_dom"/>
</dbReference>
<comment type="caution">
    <text evidence="8">The sequence shown here is derived from an EMBL/GenBank/DDBJ whole genome shotgun (WGS) entry which is preliminary data.</text>
</comment>
<keyword evidence="5 6" id="KW-0472">Membrane</keyword>
<dbReference type="AlphaFoldDB" id="A0ABD5Q9A4"/>
<proteinExistence type="predicted"/>
<evidence type="ECO:0000259" key="7">
    <source>
        <dbReference type="PROSITE" id="PS50850"/>
    </source>
</evidence>
<evidence type="ECO:0000256" key="5">
    <source>
        <dbReference type="ARBA" id="ARBA00023136"/>
    </source>
</evidence>
<keyword evidence="4 6" id="KW-1133">Transmembrane helix</keyword>
<dbReference type="InterPro" id="IPR036259">
    <property type="entry name" value="MFS_trans_sf"/>
</dbReference>
<keyword evidence="2" id="KW-1003">Cell membrane</keyword>
<evidence type="ECO:0000256" key="6">
    <source>
        <dbReference type="SAM" id="Phobius"/>
    </source>
</evidence>
<evidence type="ECO:0000313" key="8">
    <source>
        <dbReference type="EMBL" id="MFC4986263.1"/>
    </source>
</evidence>
<dbReference type="Pfam" id="PF07690">
    <property type="entry name" value="MFS_1"/>
    <property type="match status" value="1"/>
</dbReference>
<feature type="transmembrane region" description="Helical" evidence="6">
    <location>
        <begin position="171"/>
        <end position="188"/>
    </location>
</feature>
<feature type="transmembrane region" description="Helical" evidence="6">
    <location>
        <begin position="216"/>
        <end position="241"/>
    </location>
</feature>
<dbReference type="EMBL" id="JBHSJG010000002">
    <property type="protein sequence ID" value="MFC4986263.1"/>
    <property type="molecule type" value="Genomic_DNA"/>
</dbReference>
<gene>
    <name evidence="8" type="ORF">ACFPFO_00425</name>
</gene>
<dbReference type="InterPro" id="IPR011701">
    <property type="entry name" value="MFS"/>
</dbReference>
<feature type="transmembrane region" description="Helical" evidence="6">
    <location>
        <begin position="20"/>
        <end position="40"/>
    </location>
</feature>
<dbReference type="PANTHER" id="PTHR43124">
    <property type="entry name" value="PURINE EFFLUX PUMP PBUE"/>
    <property type="match status" value="1"/>
</dbReference>
<accession>A0ABD5Q9A4</accession>
<dbReference type="RefSeq" id="WP_224830374.1">
    <property type="nucleotide sequence ID" value="NZ_JAIVEF010000059.1"/>
</dbReference>
<evidence type="ECO:0000256" key="1">
    <source>
        <dbReference type="ARBA" id="ARBA00004651"/>
    </source>
</evidence>
<feature type="transmembrane region" description="Helical" evidence="6">
    <location>
        <begin position="82"/>
        <end position="101"/>
    </location>
</feature>
<reference evidence="8 9" key="1">
    <citation type="journal article" date="2019" name="Int. J. Syst. Evol. Microbiol.">
        <title>The Global Catalogue of Microorganisms (GCM) 10K type strain sequencing project: providing services to taxonomists for standard genome sequencing and annotation.</title>
        <authorList>
            <consortium name="The Broad Institute Genomics Platform"/>
            <consortium name="The Broad Institute Genome Sequencing Center for Infectious Disease"/>
            <person name="Wu L."/>
            <person name="Ma J."/>
        </authorList>
    </citation>
    <scope>NUCLEOTIDE SEQUENCE [LARGE SCALE GENOMIC DNA]</scope>
    <source>
        <strain evidence="8 9">CGMCC 1.15824</strain>
    </source>
</reference>
<feature type="transmembrane region" description="Helical" evidence="6">
    <location>
        <begin position="52"/>
        <end position="70"/>
    </location>
</feature>